<dbReference type="InterPro" id="IPR017453">
    <property type="entry name" value="GCV_H_sub"/>
</dbReference>
<dbReference type="OrthoDB" id="9796712at2"/>
<reference evidence="7" key="1">
    <citation type="submission" date="2025-08" db="UniProtKB">
        <authorList>
            <consortium name="RefSeq"/>
        </authorList>
    </citation>
    <scope>IDENTIFICATION</scope>
</reference>
<dbReference type="GO" id="GO:0005960">
    <property type="term" value="C:glycine cleavage complex"/>
    <property type="evidence" value="ECO:0007669"/>
    <property type="project" value="InterPro"/>
</dbReference>
<comment type="cofactor">
    <cofactor evidence="3">
        <name>(R)-lipoate</name>
        <dbReference type="ChEBI" id="CHEBI:83088"/>
    </cofactor>
    <text evidence="3">Binds 1 lipoyl cofactor covalently.</text>
</comment>
<feature type="modified residue" description="N6-lipoyllysine" evidence="3 4">
    <location>
        <position position="64"/>
    </location>
</feature>
<evidence type="ECO:0000256" key="1">
    <source>
        <dbReference type="ARBA" id="ARBA00009249"/>
    </source>
</evidence>
<dbReference type="Proteomes" id="UP000675920">
    <property type="component" value="Unplaced"/>
</dbReference>
<protein>
    <recommendedName>
        <fullName evidence="3">Glycine cleavage system H protein</fullName>
    </recommendedName>
</protein>
<keyword evidence="2 3" id="KW-0450">Lipoyl</keyword>
<proteinExistence type="inferred from homology"/>
<comment type="similarity">
    <text evidence="1 3">Belongs to the GcvH family.</text>
</comment>
<dbReference type="RefSeq" id="WP_028310069.1">
    <property type="nucleotide sequence ID" value="NZ_AXWS01000007.1"/>
</dbReference>
<dbReference type="NCBIfam" id="TIGR00527">
    <property type="entry name" value="gcvH"/>
    <property type="match status" value="1"/>
</dbReference>
<dbReference type="Gene3D" id="2.40.50.100">
    <property type="match status" value="1"/>
</dbReference>
<dbReference type="GO" id="GO:0019464">
    <property type="term" value="P:glycine decarboxylation via glycine cleavage system"/>
    <property type="evidence" value="ECO:0007669"/>
    <property type="project" value="UniProtKB-UniRule"/>
</dbReference>
<dbReference type="InterPro" id="IPR003016">
    <property type="entry name" value="2-oxoA_DH_lipoyl-BS"/>
</dbReference>
<dbReference type="InterPro" id="IPR002930">
    <property type="entry name" value="GCV_H"/>
</dbReference>
<evidence type="ECO:0000313" key="6">
    <source>
        <dbReference type="Proteomes" id="UP000675920"/>
    </source>
</evidence>
<accession>A0A8B6X156</accession>
<dbReference type="NCBIfam" id="NF002270">
    <property type="entry name" value="PRK01202.1"/>
    <property type="match status" value="1"/>
</dbReference>
<feature type="domain" description="Lipoyl-binding" evidence="5">
    <location>
        <begin position="23"/>
        <end position="104"/>
    </location>
</feature>
<sequence>MNLPTDLKYAASHEWAKVGDDGLVWVGISDPAQAALGDIVFVGDVKVGETLAAGDVAAVVESVKAASDIYAPVAGKVVAVNEALADTPELVNTEPYANWIFKLETTAGLDGLLDAAAYAAVADETR</sequence>
<dbReference type="SUPFAM" id="SSF51230">
    <property type="entry name" value="Single hybrid motif"/>
    <property type="match status" value="1"/>
</dbReference>
<dbReference type="GO" id="GO:0005829">
    <property type="term" value="C:cytosol"/>
    <property type="evidence" value="ECO:0007669"/>
    <property type="project" value="TreeGrafter"/>
</dbReference>
<dbReference type="InterPro" id="IPR033753">
    <property type="entry name" value="GCV_H/Fam206"/>
</dbReference>
<name>A0A8B6X156_9BURK</name>
<dbReference type="Pfam" id="PF01597">
    <property type="entry name" value="GCV_H"/>
    <property type="match status" value="1"/>
</dbReference>
<dbReference type="PANTHER" id="PTHR11715">
    <property type="entry name" value="GLYCINE CLEAVAGE SYSTEM H PROTEIN"/>
    <property type="match status" value="1"/>
</dbReference>
<dbReference type="PROSITE" id="PS50968">
    <property type="entry name" value="BIOTINYL_LIPOYL"/>
    <property type="match status" value="1"/>
</dbReference>
<evidence type="ECO:0000256" key="4">
    <source>
        <dbReference type="PIRSR" id="PIRSR617453-50"/>
    </source>
</evidence>
<comment type="subunit">
    <text evidence="3">The glycine cleavage system is composed of four proteins: P, T, L and H.</text>
</comment>
<evidence type="ECO:0000313" key="7">
    <source>
        <dbReference type="RefSeq" id="WP_028310069.1"/>
    </source>
</evidence>
<dbReference type="InterPro" id="IPR011053">
    <property type="entry name" value="Single_hybrid_motif"/>
</dbReference>
<keyword evidence="6" id="KW-1185">Reference proteome</keyword>
<dbReference type="PANTHER" id="PTHR11715:SF3">
    <property type="entry name" value="GLYCINE CLEAVAGE SYSTEM H PROTEIN-RELATED"/>
    <property type="match status" value="1"/>
</dbReference>
<dbReference type="HAMAP" id="MF_00272">
    <property type="entry name" value="GcvH"/>
    <property type="match status" value="1"/>
</dbReference>
<dbReference type="InterPro" id="IPR000089">
    <property type="entry name" value="Biotin_lipoyl"/>
</dbReference>
<dbReference type="PROSITE" id="PS00189">
    <property type="entry name" value="LIPOYL"/>
    <property type="match status" value="1"/>
</dbReference>
<evidence type="ECO:0000256" key="3">
    <source>
        <dbReference type="HAMAP-Rule" id="MF_00272"/>
    </source>
</evidence>
<dbReference type="AlphaFoldDB" id="A0A8B6X156"/>
<gene>
    <name evidence="3 7" type="primary">gcvH</name>
</gene>
<comment type="function">
    <text evidence="3">The glycine cleavage system catalyzes the degradation of glycine. The H protein shuttles the methylamine group of glycine from the P protein to the T protein.</text>
</comment>
<dbReference type="GO" id="GO:0009249">
    <property type="term" value="P:protein lipoylation"/>
    <property type="evidence" value="ECO:0007669"/>
    <property type="project" value="TreeGrafter"/>
</dbReference>
<dbReference type="CDD" id="cd06848">
    <property type="entry name" value="GCS_H"/>
    <property type="match status" value="1"/>
</dbReference>
<evidence type="ECO:0000259" key="5">
    <source>
        <dbReference type="PROSITE" id="PS50968"/>
    </source>
</evidence>
<evidence type="ECO:0000256" key="2">
    <source>
        <dbReference type="ARBA" id="ARBA00022823"/>
    </source>
</evidence>
<organism evidence="6 7">
    <name type="scientific">Derxia gummosa DSM 723</name>
    <dbReference type="NCBI Taxonomy" id="1121388"/>
    <lineage>
        <taxon>Bacteria</taxon>
        <taxon>Pseudomonadati</taxon>
        <taxon>Pseudomonadota</taxon>
        <taxon>Betaproteobacteria</taxon>
        <taxon>Burkholderiales</taxon>
        <taxon>Alcaligenaceae</taxon>
        <taxon>Derxia</taxon>
    </lineage>
</organism>